<evidence type="ECO:0000313" key="5">
    <source>
        <dbReference type="EMBL" id="KAL1279054.1"/>
    </source>
</evidence>
<dbReference type="InterPro" id="IPR027417">
    <property type="entry name" value="P-loop_NTPase"/>
</dbReference>
<evidence type="ECO:0000256" key="2">
    <source>
        <dbReference type="ARBA" id="ARBA00022741"/>
    </source>
</evidence>
<dbReference type="PANTHER" id="PTHR10903:SF184">
    <property type="entry name" value="GTP-BINDING PROTEIN A"/>
    <property type="match status" value="1"/>
</dbReference>
<dbReference type="Pfam" id="PF04548">
    <property type="entry name" value="AIG1"/>
    <property type="match status" value="1"/>
</dbReference>
<sequence>MATIDGAEEKSSSALHYRVVLLGKTGAGKSATGNMILGRKAFLSKLSFKTLTQEVTCESITKDEMNLIIYDTPGFFDPENEMSPEEMFTRYQGLPELYTPDPLVILLVIRPDRFTAEEKRTVEMIEDYLPDWLIKNTWIIFTRGDELEREGQTIDDLIEESQNLKKVVQKFAKYFVFNNVAQNPEHHEVKKLFEAIKTVQPQRCK</sequence>
<reference evidence="5 6" key="1">
    <citation type="submission" date="2023-09" db="EMBL/GenBank/DDBJ databases">
        <authorList>
            <person name="Wang M."/>
        </authorList>
    </citation>
    <scope>NUCLEOTIDE SEQUENCE [LARGE SCALE GENOMIC DNA]</scope>
    <source>
        <strain evidence="5">GT-2023</strain>
        <tissue evidence="5">Liver</tissue>
    </source>
</reference>
<dbReference type="Proteomes" id="UP001558613">
    <property type="component" value="Unassembled WGS sequence"/>
</dbReference>
<dbReference type="SUPFAM" id="SSF52540">
    <property type="entry name" value="P-loop containing nucleoside triphosphate hydrolases"/>
    <property type="match status" value="1"/>
</dbReference>
<comment type="caution">
    <text evidence="5">The sequence shown here is derived from an EMBL/GenBank/DDBJ whole genome shotgun (WGS) entry which is preliminary data.</text>
</comment>
<dbReference type="PROSITE" id="PS51720">
    <property type="entry name" value="G_AIG1"/>
    <property type="match status" value="1"/>
</dbReference>
<evidence type="ECO:0000313" key="6">
    <source>
        <dbReference type="Proteomes" id="UP001558613"/>
    </source>
</evidence>
<organism evidence="5 6">
    <name type="scientific">Cirrhinus molitorella</name>
    <name type="common">mud carp</name>
    <dbReference type="NCBI Taxonomy" id="172907"/>
    <lineage>
        <taxon>Eukaryota</taxon>
        <taxon>Metazoa</taxon>
        <taxon>Chordata</taxon>
        <taxon>Craniata</taxon>
        <taxon>Vertebrata</taxon>
        <taxon>Euteleostomi</taxon>
        <taxon>Actinopterygii</taxon>
        <taxon>Neopterygii</taxon>
        <taxon>Teleostei</taxon>
        <taxon>Ostariophysi</taxon>
        <taxon>Cypriniformes</taxon>
        <taxon>Cyprinidae</taxon>
        <taxon>Labeoninae</taxon>
        <taxon>Labeonini</taxon>
        <taxon>Cirrhinus</taxon>
    </lineage>
</organism>
<gene>
    <name evidence="5" type="ORF">QQF64_025727</name>
</gene>
<accession>A0ABR3NQ61</accession>
<evidence type="ECO:0000256" key="3">
    <source>
        <dbReference type="ARBA" id="ARBA00023134"/>
    </source>
</evidence>
<keyword evidence="6" id="KW-1185">Reference proteome</keyword>
<dbReference type="InterPro" id="IPR006703">
    <property type="entry name" value="G_AIG1"/>
</dbReference>
<keyword evidence="2" id="KW-0547">Nucleotide-binding</keyword>
<keyword evidence="3" id="KW-0342">GTP-binding</keyword>
<dbReference type="InterPro" id="IPR045058">
    <property type="entry name" value="GIMA/IAN/Toc"/>
</dbReference>
<name>A0ABR3NQ61_9TELE</name>
<comment type="similarity">
    <text evidence="1">Belongs to the TRAFAC class TrmE-Era-EngA-EngB-Septin-like GTPase superfamily. AIG1/Toc34/Toc159-like paraseptin GTPase family. IAN subfamily.</text>
</comment>
<evidence type="ECO:0000259" key="4">
    <source>
        <dbReference type="PROSITE" id="PS51720"/>
    </source>
</evidence>
<evidence type="ECO:0000256" key="1">
    <source>
        <dbReference type="ARBA" id="ARBA00008535"/>
    </source>
</evidence>
<dbReference type="PANTHER" id="PTHR10903">
    <property type="entry name" value="GTPASE, IMAP FAMILY MEMBER-RELATED"/>
    <property type="match status" value="1"/>
</dbReference>
<dbReference type="EMBL" id="JAYMGO010000003">
    <property type="protein sequence ID" value="KAL1279054.1"/>
    <property type="molecule type" value="Genomic_DNA"/>
</dbReference>
<feature type="domain" description="AIG1-type G" evidence="4">
    <location>
        <begin position="14"/>
        <end position="205"/>
    </location>
</feature>
<dbReference type="Gene3D" id="3.40.50.300">
    <property type="entry name" value="P-loop containing nucleotide triphosphate hydrolases"/>
    <property type="match status" value="1"/>
</dbReference>
<protein>
    <recommendedName>
        <fullName evidence="4">AIG1-type G domain-containing protein</fullName>
    </recommendedName>
</protein>
<proteinExistence type="inferred from homology"/>